<dbReference type="Proteomes" id="UP000299102">
    <property type="component" value="Unassembled WGS sequence"/>
</dbReference>
<dbReference type="EMBL" id="BGZK01000570">
    <property type="protein sequence ID" value="GBP50653.1"/>
    <property type="molecule type" value="Genomic_DNA"/>
</dbReference>
<reference evidence="1 2" key="1">
    <citation type="journal article" date="2019" name="Commun. Biol.">
        <title>The bagworm genome reveals a unique fibroin gene that provides high tensile strength.</title>
        <authorList>
            <person name="Kono N."/>
            <person name="Nakamura H."/>
            <person name="Ohtoshi R."/>
            <person name="Tomita M."/>
            <person name="Numata K."/>
            <person name="Arakawa K."/>
        </authorList>
    </citation>
    <scope>NUCLEOTIDE SEQUENCE [LARGE SCALE GENOMIC DNA]</scope>
</reference>
<evidence type="ECO:0000313" key="1">
    <source>
        <dbReference type="EMBL" id="GBP50653.1"/>
    </source>
</evidence>
<comment type="caution">
    <text evidence="1">The sequence shown here is derived from an EMBL/GenBank/DDBJ whole genome shotgun (WGS) entry which is preliminary data.</text>
</comment>
<accession>A0A4C1WHY0</accession>
<dbReference type="OrthoDB" id="5345392at2759"/>
<name>A0A4C1WHY0_EUMVA</name>
<gene>
    <name evidence="1" type="ORF">EVAR_34161_1</name>
</gene>
<dbReference type="STRING" id="151549.A0A4C1WHY0"/>
<proteinExistence type="predicted"/>
<sequence>MQALGVTWRKFTTKLRHSIPLTNVKKFVKVAFSDKYLLYTNVTISVTLSSLGDILEQRYEVYMQEIEKWDRKRTMHMAFSGLAVGQFSDPLLLPSSLPLAGSSIGIGNGSANTTRAKTGSESENEIGVKVESSIGIRIKSQIGIEIQKMMELFALGPMSSNGIKIARRDKEQNREREQNHN</sequence>
<protein>
    <submittedName>
        <fullName evidence="1">Uncharacterized protein</fullName>
    </submittedName>
</protein>
<keyword evidence="2" id="KW-1185">Reference proteome</keyword>
<organism evidence="1 2">
    <name type="scientific">Eumeta variegata</name>
    <name type="common">Bagworm moth</name>
    <name type="synonym">Eumeta japonica</name>
    <dbReference type="NCBI Taxonomy" id="151549"/>
    <lineage>
        <taxon>Eukaryota</taxon>
        <taxon>Metazoa</taxon>
        <taxon>Ecdysozoa</taxon>
        <taxon>Arthropoda</taxon>
        <taxon>Hexapoda</taxon>
        <taxon>Insecta</taxon>
        <taxon>Pterygota</taxon>
        <taxon>Neoptera</taxon>
        <taxon>Endopterygota</taxon>
        <taxon>Lepidoptera</taxon>
        <taxon>Glossata</taxon>
        <taxon>Ditrysia</taxon>
        <taxon>Tineoidea</taxon>
        <taxon>Psychidae</taxon>
        <taxon>Oiketicinae</taxon>
        <taxon>Eumeta</taxon>
    </lineage>
</organism>
<evidence type="ECO:0000313" key="2">
    <source>
        <dbReference type="Proteomes" id="UP000299102"/>
    </source>
</evidence>
<dbReference type="AlphaFoldDB" id="A0A4C1WHY0"/>